<organism evidence="1 2">
    <name type="scientific">Rhizoclosmatium globosum</name>
    <dbReference type="NCBI Taxonomy" id="329046"/>
    <lineage>
        <taxon>Eukaryota</taxon>
        <taxon>Fungi</taxon>
        <taxon>Fungi incertae sedis</taxon>
        <taxon>Chytridiomycota</taxon>
        <taxon>Chytridiomycota incertae sedis</taxon>
        <taxon>Chytridiomycetes</taxon>
        <taxon>Chytridiales</taxon>
        <taxon>Chytriomycetaceae</taxon>
        <taxon>Rhizoclosmatium</taxon>
    </lineage>
</organism>
<evidence type="ECO:0000313" key="2">
    <source>
        <dbReference type="Proteomes" id="UP000193642"/>
    </source>
</evidence>
<accession>A0A1Y2C211</accession>
<name>A0A1Y2C211_9FUNG</name>
<dbReference type="EMBL" id="MCGO01000033">
    <property type="protein sequence ID" value="ORY41070.1"/>
    <property type="molecule type" value="Genomic_DNA"/>
</dbReference>
<comment type="caution">
    <text evidence="1">The sequence shown here is derived from an EMBL/GenBank/DDBJ whole genome shotgun (WGS) entry which is preliminary data.</text>
</comment>
<dbReference type="AlphaFoldDB" id="A0A1Y2C211"/>
<keyword evidence="2" id="KW-1185">Reference proteome</keyword>
<dbReference type="Proteomes" id="UP000193642">
    <property type="component" value="Unassembled WGS sequence"/>
</dbReference>
<protein>
    <submittedName>
        <fullName evidence="1">Uncharacterized protein</fullName>
    </submittedName>
</protein>
<proteinExistence type="predicted"/>
<evidence type="ECO:0000313" key="1">
    <source>
        <dbReference type="EMBL" id="ORY41070.1"/>
    </source>
</evidence>
<sequence>MISSHSANLSKTRLEGMKLEPRLQVPAVVPSTQTKIMLKTLLACFLACAAYAQSVVPGASIPSQTDPNTTSSLIPRPCTDLTTQYSQFQTRNTACFPPQTPLTFATATDDSNDIPSLNASCLCTNTNWNTLESLNSSLTTCNDKLSEQDYDLDDIIQETISNASAVMDTCADFEYKEFVNSVSSSEHIFGMIGGMILVGTIMFLL</sequence>
<reference evidence="1 2" key="1">
    <citation type="submission" date="2016-07" db="EMBL/GenBank/DDBJ databases">
        <title>Pervasive Adenine N6-methylation of Active Genes in Fungi.</title>
        <authorList>
            <consortium name="DOE Joint Genome Institute"/>
            <person name="Mondo S.J."/>
            <person name="Dannebaum R.O."/>
            <person name="Kuo R.C."/>
            <person name="Labutti K."/>
            <person name="Haridas S."/>
            <person name="Kuo A."/>
            <person name="Salamov A."/>
            <person name="Ahrendt S.R."/>
            <person name="Lipzen A."/>
            <person name="Sullivan W."/>
            <person name="Andreopoulos W.B."/>
            <person name="Clum A."/>
            <person name="Lindquist E."/>
            <person name="Daum C."/>
            <person name="Ramamoorthy G.K."/>
            <person name="Gryganskyi A."/>
            <person name="Culley D."/>
            <person name="Magnuson J.K."/>
            <person name="James T.Y."/>
            <person name="O'Malley M.A."/>
            <person name="Stajich J.E."/>
            <person name="Spatafora J.W."/>
            <person name="Visel A."/>
            <person name="Grigoriev I.V."/>
        </authorList>
    </citation>
    <scope>NUCLEOTIDE SEQUENCE [LARGE SCALE GENOMIC DNA]</scope>
    <source>
        <strain evidence="1 2">JEL800</strain>
    </source>
</reference>
<gene>
    <name evidence="1" type="ORF">BCR33DRAFT_352595</name>
</gene>